<reference evidence="2" key="2">
    <citation type="journal article" date="2018" name="Mol. Plant Microbe Interact.">
        <title>Genome sequence resources for the wheat stripe rust pathogen (Puccinia striiformis f. sp. tritici) and the barley stripe rust pathogen (Puccinia striiformis f. sp. hordei).</title>
        <authorList>
            <person name="Xia C."/>
            <person name="Wang M."/>
            <person name="Yin C."/>
            <person name="Cornejo O.E."/>
            <person name="Hulbert S.H."/>
            <person name="Chen X."/>
        </authorList>
    </citation>
    <scope>NUCLEOTIDE SEQUENCE [LARGE SCALE GENOMIC DNA]</scope>
    <source>
        <strain evidence="2">93-210</strain>
    </source>
</reference>
<reference evidence="2" key="1">
    <citation type="journal article" date="2018" name="BMC Genomics">
        <title>Genomic insights into host adaptation between the wheat stripe rust pathogen (Puccinia striiformis f. sp. tritici) and the barley stripe rust pathogen (Puccinia striiformis f. sp. hordei).</title>
        <authorList>
            <person name="Xia C."/>
            <person name="Wang M."/>
            <person name="Yin C."/>
            <person name="Cornejo O.E."/>
            <person name="Hulbert S.H."/>
            <person name="Chen X."/>
        </authorList>
    </citation>
    <scope>NUCLEOTIDE SEQUENCE [LARGE SCALE GENOMIC DNA]</scope>
    <source>
        <strain evidence="2">93-210</strain>
    </source>
</reference>
<evidence type="ECO:0000313" key="2">
    <source>
        <dbReference type="Proteomes" id="UP001060170"/>
    </source>
</evidence>
<name>A0ACC0DRV6_9BASI</name>
<accession>A0ACC0DRV6</accession>
<reference evidence="1 2" key="3">
    <citation type="journal article" date="2022" name="Microbiol. Spectr.">
        <title>Folding features and dynamics of 3D genome architecture in plant fungal pathogens.</title>
        <authorList>
            <person name="Xia C."/>
        </authorList>
    </citation>
    <scope>NUCLEOTIDE SEQUENCE [LARGE SCALE GENOMIC DNA]</scope>
    <source>
        <strain evidence="1 2">93-210</strain>
    </source>
</reference>
<sequence length="620" mass="68533">MPANKSPTSESSTVLDVSEACLTVISFEGGSQGLLRAWLSHLFLRITQPNTTGFSTETTNNKGERNVAEVSGEERIISGNPNSRTMHCDKSFTETWTLPPLTDFSNTTPPIKVEDGSPESYRVDWVAGELENPQNRSSASKHTITFVCCIVVFNVAFASSAPSMACASISHEFHVPLEMSAWVTSLYLCGYMAGPLIWGPLSELIGRLPVLLFTFGAYTLLQLGAALAPNLPVLLVSRALSGFFGSGPLTNSGAVLADIWDSAHRVQAISWQVTMPFIGTSLGPVIGIAIDESRLGFRWIFWTIMVLGGATWFLILSTMPETYSPILLVKKAKKLRESTGDIQFYAPHEKADCTVKALLRRTVFRPFEMVLTEPILVLIMAYFSMICGLLYSLFETFPVIWQDLRGFTPHQTSKIFIGVSLGSVLGRYLQLYLARPMKKLIPKWHGHPPCEMNLYGTMFAGPFLVGAIFWLGWTGAYAYIPWWVPALSTIFLGLSFNVAYISMQCYLVDVYLTYAASALAAATICRAFVGAVVPLFTRQMFIGLGTQWACTLTGCFALIICFSPFVFYKYGGRLRSRSKFSQALDLKMKERVEAEEKLEQSKTRDSSYLVGQSSNTKSSV</sequence>
<organism evidence="1 2">
    <name type="scientific">Puccinia striiformis f. sp. tritici</name>
    <dbReference type="NCBI Taxonomy" id="168172"/>
    <lineage>
        <taxon>Eukaryota</taxon>
        <taxon>Fungi</taxon>
        <taxon>Dikarya</taxon>
        <taxon>Basidiomycota</taxon>
        <taxon>Pucciniomycotina</taxon>
        <taxon>Pucciniomycetes</taxon>
        <taxon>Pucciniales</taxon>
        <taxon>Pucciniaceae</taxon>
        <taxon>Puccinia</taxon>
    </lineage>
</organism>
<gene>
    <name evidence="1" type="ORF">MJO28_015963</name>
</gene>
<keyword evidence="2" id="KW-1185">Reference proteome</keyword>
<dbReference type="EMBL" id="CM045881">
    <property type="protein sequence ID" value="KAI7937064.1"/>
    <property type="molecule type" value="Genomic_DNA"/>
</dbReference>
<evidence type="ECO:0000313" key="1">
    <source>
        <dbReference type="EMBL" id="KAI7937064.1"/>
    </source>
</evidence>
<dbReference type="Proteomes" id="UP001060170">
    <property type="component" value="Chromosome 17"/>
</dbReference>
<proteinExistence type="predicted"/>
<protein>
    <submittedName>
        <fullName evidence="1">Uncharacterized protein</fullName>
    </submittedName>
</protein>
<comment type="caution">
    <text evidence="1">The sequence shown here is derived from an EMBL/GenBank/DDBJ whole genome shotgun (WGS) entry which is preliminary data.</text>
</comment>